<gene>
    <name evidence="2" type="ordered locus">Aboo_1351</name>
</gene>
<proteinExistence type="predicted"/>
<dbReference type="AlphaFoldDB" id="D3TAN0"/>
<accession>D3TAN0</accession>
<feature type="transmembrane region" description="Helical" evidence="1">
    <location>
        <begin position="126"/>
        <end position="146"/>
    </location>
</feature>
<evidence type="ECO:0000256" key="1">
    <source>
        <dbReference type="SAM" id="Phobius"/>
    </source>
</evidence>
<keyword evidence="3" id="KW-1185">Reference proteome</keyword>
<keyword evidence="1" id="KW-0472">Membrane</keyword>
<dbReference type="KEGG" id="abi:Aboo_1351"/>
<dbReference type="EMBL" id="CP001941">
    <property type="protein sequence ID" value="ADD09159.1"/>
    <property type="molecule type" value="Genomic_DNA"/>
</dbReference>
<keyword evidence="1" id="KW-1133">Transmembrane helix</keyword>
<dbReference type="Proteomes" id="UP000001400">
    <property type="component" value="Chromosome"/>
</dbReference>
<organism evidence="2 3">
    <name type="scientific">Aciduliprofundum boonei (strain DSM 19572 / T469)</name>
    <dbReference type="NCBI Taxonomy" id="439481"/>
    <lineage>
        <taxon>Archaea</taxon>
        <taxon>Methanobacteriati</taxon>
        <taxon>Thermoplasmatota</taxon>
        <taxon>DHVE2 group</taxon>
        <taxon>Candidatus Aciduliprofundum</taxon>
    </lineage>
</organism>
<evidence type="ECO:0000313" key="2">
    <source>
        <dbReference type="EMBL" id="ADD09159.1"/>
    </source>
</evidence>
<feature type="transmembrane region" description="Helical" evidence="1">
    <location>
        <begin position="59"/>
        <end position="77"/>
    </location>
</feature>
<protein>
    <submittedName>
        <fullName evidence="2">Uncharacterized protein</fullName>
    </submittedName>
</protein>
<reference evidence="2" key="1">
    <citation type="submission" date="2010-02" db="EMBL/GenBank/DDBJ databases">
        <title>Complete sequence of Aciduliprofundum boonei T469.</title>
        <authorList>
            <consortium name="US DOE Joint Genome Institute"/>
            <person name="Lucas S."/>
            <person name="Copeland A."/>
            <person name="Lapidus A."/>
            <person name="Cheng J.-F."/>
            <person name="Bruce D."/>
            <person name="Goodwin L."/>
            <person name="Pitluck S."/>
            <person name="Saunders E."/>
            <person name="Detter J.C."/>
            <person name="Han C."/>
            <person name="Tapia R."/>
            <person name="Land M."/>
            <person name="Hauser L."/>
            <person name="Kyrpides N."/>
            <person name="Mikhailova N."/>
            <person name="Flores G."/>
            <person name="Reysenbach A.-L."/>
            <person name="Woyke T."/>
        </authorList>
    </citation>
    <scope>NUCLEOTIDE SEQUENCE</scope>
    <source>
        <strain evidence="2">T469</strain>
    </source>
</reference>
<feature type="transmembrane region" description="Helical" evidence="1">
    <location>
        <begin position="181"/>
        <end position="200"/>
    </location>
</feature>
<name>D3TAN0_ACIB4</name>
<feature type="transmembrane region" description="Helical" evidence="1">
    <location>
        <begin position="28"/>
        <end position="47"/>
    </location>
</feature>
<keyword evidence="1" id="KW-0812">Transmembrane</keyword>
<evidence type="ECO:0000313" key="3">
    <source>
        <dbReference type="Proteomes" id="UP000001400"/>
    </source>
</evidence>
<sequence>MVIKMNEVSDLKNVLEKIEGKLIAARKMYVAMTFAFWLIIMLLYYVIFPYVKVSPLFTAIYWIVAIAIYLWISSIILKNYARLSGSPHPSSRKHTGAFIAISWIIGSFIGWFLIPNLKVDVNFLSLLASGFLSFISISMFGEWLWFQYCYRRWNNIEMIPAFVIPAAGIPFALNMGNDSMVWAGFIVALAFSITIFWYLYSAFKSIR</sequence>
<feature type="transmembrane region" description="Helical" evidence="1">
    <location>
        <begin position="158"/>
        <end position="175"/>
    </location>
</feature>
<feature type="transmembrane region" description="Helical" evidence="1">
    <location>
        <begin position="97"/>
        <end position="114"/>
    </location>
</feature>
<dbReference type="HOGENOM" id="CLU_1399806_0_0_2"/>